<protein>
    <submittedName>
        <fullName evidence="1">WD40-repeat-containing domain protein</fullName>
    </submittedName>
</protein>
<dbReference type="Proteomes" id="UP001055072">
    <property type="component" value="Unassembled WGS sequence"/>
</dbReference>
<dbReference type="EMBL" id="MU274903">
    <property type="protein sequence ID" value="KAI0092758.1"/>
    <property type="molecule type" value="Genomic_DNA"/>
</dbReference>
<organism evidence="1 2">
    <name type="scientific">Irpex rosettiformis</name>
    <dbReference type="NCBI Taxonomy" id="378272"/>
    <lineage>
        <taxon>Eukaryota</taxon>
        <taxon>Fungi</taxon>
        <taxon>Dikarya</taxon>
        <taxon>Basidiomycota</taxon>
        <taxon>Agaricomycotina</taxon>
        <taxon>Agaricomycetes</taxon>
        <taxon>Polyporales</taxon>
        <taxon>Irpicaceae</taxon>
        <taxon>Irpex</taxon>
    </lineage>
</organism>
<proteinExistence type="predicted"/>
<comment type="caution">
    <text evidence="1">The sequence shown here is derived from an EMBL/GenBank/DDBJ whole genome shotgun (WGS) entry which is preliminary data.</text>
</comment>
<gene>
    <name evidence="1" type="ORF">BDY19DRAFT_990449</name>
</gene>
<sequence length="852" mass="97366">MRRGSVATRRSGSYNLSLRNRKPKKDIAQKEETGVETYVKFERQCWELDEKLHELCGEARSLGGSAAILSISTHLRERLGRILHLFRQNTKDLYPEEMQTHHQTHHHSTKITRHSKWKQHNKIRLFILPEPTDANNMAVEFRIFSREIKTLFHSFKQLPEFEQELPDQAISKELQHWAKSLDNFEHEFDTLAAQTYLHNSMADIGDLLEILAKNFIPVFTKFGIPCIRASQGHDTSNIQNQTIVATLFAGVATGMIQVYSSTDGSSLDGVIVLLWYMTLLFSIGSTVNGLLGLSWTQAIYRSPDRLVPWWILIWIRRFPLVFLVLAVGCSFIALTLFAFLPQQTLTTLVMTTSLSLSSCLGLLAVSSWFICERLIFRHYDGRIWLADVIDNVHTHVVTSVHDAWSHISTKRKELLPLRRLKPMDIEWPDDVETNFWNGVNKNAMTCGERARYRWRKAREMVMEGKEHGATRPTLRPRSQVSQVMIAADKTLRAKTLSKLQTMAASNSYRVEEQHDALVRSVQFSPNGRYLITSGWDSKSFLLRVGHSMHCENSLDHPASSEFDYVHQVEWSPDGKRVLMRSSRNLTVWHLGVSDNTDGMTGQPHKIIEHKPDFYDQVIRGASWNGDGTRLFSIQGRRVLTMDTTYQILQDYSTQHLELRDVCVTSDSSWMICAGKYVQENRNIGRYGIIVWDLRVRKVAKHVPVYYEISSVMVASDDRSILVSYVNKSPSQVWRLTVDKTSVDFTLRHSYRTEQKTSFAALPSVFGGEHDHLVLRVATAGDIYVWDRDSAELLHRIQVSPDIQSRITSLAWNRGLSSEYMFAIGTVSGTVHIWTSGSGLSPNRKNCSTGAHT</sequence>
<reference evidence="1" key="1">
    <citation type="journal article" date="2021" name="Environ. Microbiol.">
        <title>Gene family expansions and transcriptome signatures uncover fungal adaptations to wood decay.</title>
        <authorList>
            <person name="Hage H."/>
            <person name="Miyauchi S."/>
            <person name="Viragh M."/>
            <person name="Drula E."/>
            <person name="Min B."/>
            <person name="Chaduli D."/>
            <person name="Navarro D."/>
            <person name="Favel A."/>
            <person name="Norest M."/>
            <person name="Lesage-Meessen L."/>
            <person name="Balint B."/>
            <person name="Merenyi Z."/>
            <person name="de Eugenio L."/>
            <person name="Morin E."/>
            <person name="Martinez A.T."/>
            <person name="Baldrian P."/>
            <person name="Stursova M."/>
            <person name="Martinez M.J."/>
            <person name="Novotny C."/>
            <person name="Magnuson J.K."/>
            <person name="Spatafora J.W."/>
            <person name="Maurice S."/>
            <person name="Pangilinan J."/>
            <person name="Andreopoulos W."/>
            <person name="LaButti K."/>
            <person name="Hundley H."/>
            <person name="Na H."/>
            <person name="Kuo A."/>
            <person name="Barry K."/>
            <person name="Lipzen A."/>
            <person name="Henrissat B."/>
            <person name="Riley R."/>
            <person name="Ahrendt S."/>
            <person name="Nagy L.G."/>
            <person name="Grigoriev I.V."/>
            <person name="Martin F."/>
            <person name="Rosso M.N."/>
        </authorList>
    </citation>
    <scope>NUCLEOTIDE SEQUENCE</scope>
    <source>
        <strain evidence="1">CBS 384.51</strain>
    </source>
</reference>
<name>A0ACB8UEK9_9APHY</name>
<evidence type="ECO:0000313" key="1">
    <source>
        <dbReference type="EMBL" id="KAI0092758.1"/>
    </source>
</evidence>
<keyword evidence="2" id="KW-1185">Reference proteome</keyword>
<evidence type="ECO:0000313" key="2">
    <source>
        <dbReference type="Proteomes" id="UP001055072"/>
    </source>
</evidence>
<accession>A0ACB8UEK9</accession>